<keyword evidence="2" id="KW-1185">Reference proteome</keyword>
<dbReference type="EMBL" id="CAJVPT010006816">
    <property type="protein sequence ID" value="CAG8534920.1"/>
    <property type="molecule type" value="Genomic_DNA"/>
</dbReference>
<reference evidence="1" key="1">
    <citation type="submission" date="2021-06" db="EMBL/GenBank/DDBJ databases">
        <authorList>
            <person name="Kallberg Y."/>
            <person name="Tangrot J."/>
            <person name="Rosling A."/>
        </authorList>
    </citation>
    <scope>NUCLEOTIDE SEQUENCE</scope>
    <source>
        <strain evidence="1">CL356</strain>
    </source>
</reference>
<evidence type="ECO:0000313" key="1">
    <source>
        <dbReference type="EMBL" id="CAG8534920.1"/>
    </source>
</evidence>
<evidence type="ECO:0000313" key="2">
    <source>
        <dbReference type="Proteomes" id="UP000789525"/>
    </source>
</evidence>
<organism evidence="1 2">
    <name type="scientific">Acaulospora colombiana</name>
    <dbReference type="NCBI Taxonomy" id="27376"/>
    <lineage>
        <taxon>Eukaryota</taxon>
        <taxon>Fungi</taxon>
        <taxon>Fungi incertae sedis</taxon>
        <taxon>Mucoromycota</taxon>
        <taxon>Glomeromycotina</taxon>
        <taxon>Glomeromycetes</taxon>
        <taxon>Diversisporales</taxon>
        <taxon>Acaulosporaceae</taxon>
        <taxon>Acaulospora</taxon>
    </lineage>
</organism>
<feature type="non-terminal residue" evidence="1">
    <location>
        <position position="47"/>
    </location>
</feature>
<accession>A0ACA9LJP3</accession>
<sequence length="47" mass="5316">MSSQDNINGTSTANPNWYKIENDVKTKLINFLQSNEESISLDINNTI</sequence>
<protein>
    <submittedName>
        <fullName evidence="1">1400_t:CDS:1</fullName>
    </submittedName>
</protein>
<name>A0ACA9LJP3_9GLOM</name>
<proteinExistence type="predicted"/>
<comment type="caution">
    <text evidence="1">The sequence shown here is derived from an EMBL/GenBank/DDBJ whole genome shotgun (WGS) entry which is preliminary data.</text>
</comment>
<gene>
    <name evidence="1" type="ORF">ACOLOM_LOCUS4230</name>
</gene>
<dbReference type="Proteomes" id="UP000789525">
    <property type="component" value="Unassembled WGS sequence"/>
</dbReference>